<evidence type="ECO:0000259" key="1">
    <source>
        <dbReference type="Pfam" id="PF01425"/>
    </source>
</evidence>
<name>A0ABS6IKI4_9HYPH</name>
<protein>
    <submittedName>
        <fullName evidence="2">Amidase</fullName>
    </submittedName>
</protein>
<dbReference type="PANTHER" id="PTHR11895:SF176">
    <property type="entry name" value="AMIDASE AMID-RELATED"/>
    <property type="match status" value="1"/>
</dbReference>
<reference evidence="2 3" key="1">
    <citation type="submission" date="2021-06" db="EMBL/GenBank/DDBJ databases">
        <authorList>
            <person name="Lee D.H."/>
        </authorList>
    </citation>
    <scope>NUCLEOTIDE SEQUENCE [LARGE SCALE GENOMIC DNA]</scope>
    <source>
        <strain evidence="2 3">MMS21-HV4-11</strain>
    </source>
</reference>
<accession>A0ABS6IKI4</accession>
<evidence type="ECO:0000313" key="2">
    <source>
        <dbReference type="EMBL" id="MBU8874262.1"/>
    </source>
</evidence>
<dbReference type="InterPro" id="IPR023631">
    <property type="entry name" value="Amidase_dom"/>
</dbReference>
<sequence>MPSDLHYLSLDEVARRLKARKLSSVELTGAMLDRIREIDPGLKSYATVTADRALADAKRLDAETAAGTSRGPLHGVPIAVKDLCNTEGVATAAGMAIHRANVPSADATVVTRLRKAGAVILGKLQMTEGAYGAHHPTIPAPLNPWNAAYWTGSSSSGSGAATAAGLCFASLGSDTGGSIRFPSTMNGLSGLKPTWGRVSRAGVFPLAESLDHIGPMTRSALDAAIVLGVIAGADEADPTAVGLPVPDYAAGIDAGVRGKRIGLATNMHGIDADAQRALEGAVAAFRKAGATIVDVELPANFDQGSRDWVPLCGIEAAVAHEATYPSRASEYGPVLSGLLDQGLRLSATDLAKMQLRRAALTGELNKLLASVDLLLMPVMARAVWSTEALLSAGRDPEAVAGRLRYTAPFDLSGHPTLTLPGGMTADGVPVGFQIVAKAFDEGPILAAGHAYQQQTDWHLKRPPL</sequence>
<gene>
    <name evidence="2" type="ORF">KQ910_10840</name>
</gene>
<dbReference type="RefSeq" id="WP_216959475.1">
    <property type="nucleotide sequence ID" value="NZ_JAHOPB010000001.1"/>
</dbReference>
<organism evidence="2 3">
    <name type="scientific">Reyranella humidisoli</name>
    <dbReference type="NCBI Taxonomy" id="2849149"/>
    <lineage>
        <taxon>Bacteria</taxon>
        <taxon>Pseudomonadati</taxon>
        <taxon>Pseudomonadota</taxon>
        <taxon>Alphaproteobacteria</taxon>
        <taxon>Hyphomicrobiales</taxon>
        <taxon>Reyranellaceae</taxon>
        <taxon>Reyranella</taxon>
    </lineage>
</organism>
<proteinExistence type="predicted"/>
<dbReference type="PANTHER" id="PTHR11895">
    <property type="entry name" value="TRANSAMIDASE"/>
    <property type="match status" value="1"/>
</dbReference>
<evidence type="ECO:0000313" key="3">
    <source>
        <dbReference type="Proteomes" id="UP000727907"/>
    </source>
</evidence>
<dbReference type="InterPro" id="IPR000120">
    <property type="entry name" value="Amidase"/>
</dbReference>
<dbReference type="Proteomes" id="UP000727907">
    <property type="component" value="Unassembled WGS sequence"/>
</dbReference>
<dbReference type="Pfam" id="PF01425">
    <property type="entry name" value="Amidase"/>
    <property type="match status" value="1"/>
</dbReference>
<comment type="caution">
    <text evidence="2">The sequence shown here is derived from an EMBL/GenBank/DDBJ whole genome shotgun (WGS) entry which is preliminary data.</text>
</comment>
<keyword evidence="3" id="KW-1185">Reference proteome</keyword>
<dbReference type="EMBL" id="JAHOPB010000001">
    <property type="protein sequence ID" value="MBU8874262.1"/>
    <property type="molecule type" value="Genomic_DNA"/>
</dbReference>
<feature type="domain" description="Amidase" evidence="1">
    <location>
        <begin position="26"/>
        <end position="444"/>
    </location>
</feature>